<keyword evidence="2" id="KW-1185">Reference proteome</keyword>
<sequence>MTMYSGAALEMKSSSSASSFSGPLQLCRQNIFDEIMFRTNTEGSQVHTAIRR</sequence>
<proteinExistence type="predicted"/>
<protein>
    <submittedName>
        <fullName evidence="1">Uncharacterized protein</fullName>
    </submittedName>
</protein>
<reference evidence="1" key="1">
    <citation type="submission" date="2025-08" db="UniProtKB">
        <authorList>
            <consortium name="Ensembl"/>
        </authorList>
    </citation>
    <scope>IDENTIFICATION</scope>
</reference>
<dbReference type="AlphaFoldDB" id="A0A3B3UI23"/>
<reference evidence="1" key="2">
    <citation type="submission" date="2025-09" db="UniProtKB">
        <authorList>
            <consortium name="Ensembl"/>
        </authorList>
    </citation>
    <scope>IDENTIFICATION</scope>
</reference>
<evidence type="ECO:0000313" key="1">
    <source>
        <dbReference type="Ensembl" id="ENSPLAP00000012314.1"/>
    </source>
</evidence>
<dbReference type="Proteomes" id="UP000261500">
    <property type="component" value="Unplaced"/>
</dbReference>
<dbReference type="Ensembl" id="ENSPLAT00000019966.1">
    <property type="protein sequence ID" value="ENSPLAP00000012314.1"/>
    <property type="gene ID" value="ENSPLAG00000015609.1"/>
</dbReference>
<name>A0A3B3UI23_9TELE</name>
<accession>A0A3B3UI23</accession>
<evidence type="ECO:0000313" key="2">
    <source>
        <dbReference type="Proteomes" id="UP000261500"/>
    </source>
</evidence>
<organism evidence="1 2">
    <name type="scientific">Poecilia latipinna</name>
    <name type="common">sailfin molly</name>
    <dbReference type="NCBI Taxonomy" id="48699"/>
    <lineage>
        <taxon>Eukaryota</taxon>
        <taxon>Metazoa</taxon>
        <taxon>Chordata</taxon>
        <taxon>Craniata</taxon>
        <taxon>Vertebrata</taxon>
        <taxon>Euteleostomi</taxon>
        <taxon>Actinopterygii</taxon>
        <taxon>Neopterygii</taxon>
        <taxon>Teleostei</taxon>
        <taxon>Neoteleostei</taxon>
        <taxon>Acanthomorphata</taxon>
        <taxon>Ovalentaria</taxon>
        <taxon>Atherinomorphae</taxon>
        <taxon>Cyprinodontiformes</taxon>
        <taxon>Poeciliidae</taxon>
        <taxon>Poeciliinae</taxon>
        <taxon>Poecilia</taxon>
    </lineage>
</organism>